<name>A0A0G1YXV0_9BACT</name>
<dbReference type="Proteomes" id="UP000034588">
    <property type="component" value="Unassembled WGS sequence"/>
</dbReference>
<dbReference type="EMBL" id="LCQD01000024">
    <property type="protein sequence ID" value="KKW11164.1"/>
    <property type="molecule type" value="Genomic_DNA"/>
</dbReference>
<dbReference type="InterPro" id="IPR018775">
    <property type="entry name" value="RlaP"/>
</dbReference>
<keyword evidence="1" id="KW-0808">Transferase</keyword>
<sequence>MINYTSLHKATYDRFEVQAPKGSKIIFAGVTGSQAYDTADKYSDIDVAGIFLPPKEYIIGLHRVDQLEHKEPGVCDTCIYTLHKFLNLCLSCNPNIIELLFLPDHCIFSCKPQYEYLREHRDLFISKKARWTFAGYAVSQFKRTESHRKWLLDPPTAPPTRKEFNLPENEKLSSDAIGAFNSLVAQRLDDVAQLHELRDQLLASSEVLPGWDSVAQTTLNVEAVHALTGLNKQIVHTVTQEKAYQAAMNRWKSYLNWKASRNPRRAALEEKYGYDTKHASHLIRLILEGEEILRTGHITLPLPQSDLLKEIKAGGWTYDRLKEEVVEIDQRFDEWYKASLLPKGPNIEGVNNLCTKIVQEWIW</sequence>
<dbReference type="GO" id="GO:0016740">
    <property type="term" value="F:transferase activity"/>
    <property type="evidence" value="ECO:0007669"/>
    <property type="project" value="UniProtKB-KW"/>
</dbReference>
<evidence type="ECO:0000313" key="1">
    <source>
        <dbReference type="EMBL" id="KKW11164.1"/>
    </source>
</evidence>
<reference evidence="1 2" key="1">
    <citation type="journal article" date="2015" name="Nature">
        <title>rRNA introns, odd ribosomes, and small enigmatic genomes across a large radiation of phyla.</title>
        <authorList>
            <person name="Brown C.T."/>
            <person name="Hug L.A."/>
            <person name="Thomas B.C."/>
            <person name="Sharon I."/>
            <person name="Castelle C.J."/>
            <person name="Singh A."/>
            <person name="Wilkins M.J."/>
            <person name="Williams K.H."/>
            <person name="Banfield J.F."/>
        </authorList>
    </citation>
    <scope>NUCLEOTIDE SEQUENCE [LARGE SCALE GENOMIC DNA]</scope>
</reference>
<dbReference type="PANTHER" id="PTHR34817:SF1">
    <property type="entry name" value="NUCLEOTIDYLTRANSFERASE"/>
    <property type="match status" value="1"/>
</dbReference>
<comment type="caution">
    <text evidence="1">The sequence shown here is derived from an EMBL/GenBank/DDBJ whole genome shotgun (WGS) entry which is preliminary data.</text>
</comment>
<evidence type="ECO:0000313" key="2">
    <source>
        <dbReference type="Proteomes" id="UP000034588"/>
    </source>
</evidence>
<gene>
    <name evidence="1" type="ORF">UY48_C0024G0005</name>
</gene>
<organism evidence="1 2">
    <name type="scientific">Candidatus Gottesmanbacteria bacterium GW2011_GWB1_49_7</name>
    <dbReference type="NCBI Taxonomy" id="1618448"/>
    <lineage>
        <taxon>Bacteria</taxon>
        <taxon>Candidatus Gottesmaniibacteriota</taxon>
    </lineage>
</organism>
<dbReference type="AlphaFoldDB" id="A0A0G1YXV0"/>
<dbReference type="Pfam" id="PF10127">
    <property type="entry name" value="RlaP"/>
    <property type="match status" value="1"/>
</dbReference>
<protein>
    <submittedName>
        <fullName evidence="1">Nucleotidyltransferase-like protein</fullName>
    </submittedName>
</protein>
<proteinExistence type="predicted"/>
<dbReference type="SUPFAM" id="SSF81301">
    <property type="entry name" value="Nucleotidyltransferase"/>
    <property type="match status" value="1"/>
</dbReference>
<dbReference type="PANTHER" id="PTHR34817">
    <property type="entry name" value="NUCLEOTIDYLTRANSFERASE"/>
    <property type="match status" value="1"/>
</dbReference>
<dbReference type="InterPro" id="IPR043519">
    <property type="entry name" value="NT_sf"/>
</dbReference>
<accession>A0A0G1YXV0</accession>